<keyword evidence="9" id="KW-0804">Transcription</keyword>
<dbReference type="Proteomes" id="UP000747542">
    <property type="component" value="Unassembled WGS sequence"/>
</dbReference>
<dbReference type="Pfam" id="PF13894">
    <property type="entry name" value="zf-C2H2_4"/>
    <property type="match status" value="1"/>
</dbReference>
<dbReference type="FunFam" id="3.30.160.60:FF:000072">
    <property type="entry name" value="zinc finger protein 143 isoform X1"/>
    <property type="match status" value="1"/>
</dbReference>
<organism evidence="14 15">
    <name type="scientific">Homarus americanus</name>
    <name type="common">American lobster</name>
    <dbReference type="NCBI Taxonomy" id="6706"/>
    <lineage>
        <taxon>Eukaryota</taxon>
        <taxon>Metazoa</taxon>
        <taxon>Ecdysozoa</taxon>
        <taxon>Arthropoda</taxon>
        <taxon>Crustacea</taxon>
        <taxon>Multicrustacea</taxon>
        <taxon>Malacostraca</taxon>
        <taxon>Eumalacostraca</taxon>
        <taxon>Eucarida</taxon>
        <taxon>Decapoda</taxon>
        <taxon>Pleocyemata</taxon>
        <taxon>Astacidea</taxon>
        <taxon>Nephropoidea</taxon>
        <taxon>Nephropidae</taxon>
        <taxon>Homarus</taxon>
    </lineage>
</organism>
<evidence type="ECO:0000256" key="7">
    <source>
        <dbReference type="ARBA" id="ARBA00023015"/>
    </source>
</evidence>
<evidence type="ECO:0000256" key="10">
    <source>
        <dbReference type="ARBA" id="ARBA00023242"/>
    </source>
</evidence>
<evidence type="ECO:0000259" key="13">
    <source>
        <dbReference type="PROSITE" id="PS50157"/>
    </source>
</evidence>
<sequence>GPALRSPSAPSAGNFDSCQDGGSSSSSAKRMDGKWGPAALYSEGRRTHQCLVCFKIFPKKDNLVKHQRTHTGERPYSCPYCDFRGSQKSTDVRGSYRRDTYGSRCGSAAAGGMTCTRGAPVDGGSHPCILCQKRFTSRQDLRRHVRTHTGERPYQCPLCPHRAALKGNIKKHIIAVHRDATPTAAEAAAVLDIEAFEASNSAISISSGVEILQNCSLSPGAFTNC</sequence>
<dbReference type="InterPro" id="IPR050331">
    <property type="entry name" value="Zinc_finger"/>
</dbReference>
<evidence type="ECO:0000256" key="12">
    <source>
        <dbReference type="SAM" id="MobiDB-lite"/>
    </source>
</evidence>
<dbReference type="AlphaFoldDB" id="A0A8J5JKH1"/>
<comment type="subcellular location">
    <subcellularLocation>
        <location evidence="1">Nucleus</location>
    </subcellularLocation>
</comment>
<evidence type="ECO:0000256" key="4">
    <source>
        <dbReference type="ARBA" id="ARBA00022737"/>
    </source>
</evidence>
<dbReference type="GO" id="GO:0005634">
    <property type="term" value="C:nucleus"/>
    <property type="evidence" value="ECO:0007669"/>
    <property type="project" value="UniProtKB-SubCell"/>
</dbReference>
<feature type="region of interest" description="Disordered" evidence="12">
    <location>
        <begin position="1"/>
        <end position="33"/>
    </location>
</feature>
<keyword evidence="15" id="KW-1185">Reference proteome</keyword>
<evidence type="ECO:0000313" key="14">
    <source>
        <dbReference type="EMBL" id="KAG7159897.1"/>
    </source>
</evidence>
<protein>
    <submittedName>
        <fullName evidence="14">Zinc finger protein Xfin-like 3</fullName>
    </submittedName>
</protein>
<feature type="domain" description="C2H2-type" evidence="13">
    <location>
        <begin position="48"/>
        <end position="75"/>
    </location>
</feature>
<dbReference type="FunFam" id="3.30.160.60:FF:000744">
    <property type="entry name" value="zinc finger E-box-binding homeobox 1"/>
    <property type="match status" value="1"/>
</dbReference>
<gene>
    <name evidence="14" type="primary">Xfin-L3</name>
    <name evidence="14" type="ORF">Hamer_G017329</name>
</gene>
<dbReference type="GO" id="GO:0003677">
    <property type="term" value="F:DNA binding"/>
    <property type="evidence" value="ECO:0007669"/>
    <property type="project" value="UniProtKB-KW"/>
</dbReference>
<dbReference type="GO" id="GO:0010468">
    <property type="term" value="P:regulation of gene expression"/>
    <property type="evidence" value="ECO:0007669"/>
    <property type="project" value="TreeGrafter"/>
</dbReference>
<dbReference type="InterPro" id="IPR036236">
    <property type="entry name" value="Znf_C2H2_sf"/>
</dbReference>
<reference evidence="14" key="1">
    <citation type="journal article" date="2021" name="Sci. Adv.">
        <title>The American lobster genome reveals insights on longevity, neural, and immune adaptations.</title>
        <authorList>
            <person name="Polinski J.M."/>
            <person name="Zimin A.V."/>
            <person name="Clark K.F."/>
            <person name="Kohn A.B."/>
            <person name="Sadowski N."/>
            <person name="Timp W."/>
            <person name="Ptitsyn A."/>
            <person name="Khanna P."/>
            <person name="Romanova D.Y."/>
            <person name="Williams P."/>
            <person name="Greenwood S.J."/>
            <person name="Moroz L.L."/>
            <person name="Walt D.R."/>
            <person name="Bodnar A.G."/>
        </authorList>
    </citation>
    <scope>NUCLEOTIDE SEQUENCE</scope>
    <source>
        <strain evidence="14">GMGI-L3</strain>
    </source>
</reference>
<evidence type="ECO:0000256" key="8">
    <source>
        <dbReference type="ARBA" id="ARBA00023125"/>
    </source>
</evidence>
<dbReference type="GO" id="GO:0008270">
    <property type="term" value="F:zinc ion binding"/>
    <property type="evidence" value="ECO:0007669"/>
    <property type="project" value="UniProtKB-KW"/>
</dbReference>
<keyword evidence="10" id="KW-0539">Nucleus</keyword>
<dbReference type="SMART" id="SM00355">
    <property type="entry name" value="ZnF_C2H2"/>
    <property type="match status" value="3"/>
</dbReference>
<keyword evidence="4" id="KW-0677">Repeat</keyword>
<proteinExistence type="inferred from homology"/>
<comment type="similarity">
    <text evidence="2">Belongs to the krueppel C2H2-type zinc-finger protein family.</text>
</comment>
<dbReference type="PANTHER" id="PTHR16515">
    <property type="entry name" value="PR DOMAIN ZINC FINGER PROTEIN"/>
    <property type="match status" value="1"/>
</dbReference>
<dbReference type="Pfam" id="PF00096">
    <property type="entry name" value="zf-C2H2"/>
    <property type="match status" value="1"/>
</dbReference>
<keyword evidence="5 11" id="KW-0863">Zinc-finger</keyword>
<evidence type="ECO:0000256" key="1">
    <source>
        <dbReference type="ARBA" id="ARBA00004123"/>
    </source>
</evidence>
<dbReference type="SUPFAM" id="SSF57667">
    <property type="entry name" value="beta-beta-alpha zinc fingers"/>
    <property type="match status" value="2"/>
</dbReference>
<evidence type="ECO:0000256" key="6">
    <source>
        <dbReference type="ARBA" id="ARBA00022833"/>
    </source>
</evidence>
<evidence type="ECO:0000256" key="9">
    <source>
        <dbReference type="ARBA" id="ARBA00023163"/>
    </source>
</evidence>
<keyword evidence="6" id="KW-0862">Zinc</keyword>
<dbReference type="EMBL" id="JAHLQT010031743">
    <property type="protein sequence ID" value="KAG7159897.1"/>
    <property type="molecule type" value="Genomic_DNA"/>
</dbReference>
<dbReference type="Gene3D" id="3.30.160.60">
    <property type="entry name" value="Classic Zinc Finger"/>
    <property type="match status" value="4"/>
</dbReference>
<dbReference type="PANTHER" id="PTHR16515:SF66">
    <property type="entry name" value="C2H2-TYPE DOMAIN-CONTAINING PROTEIN"/>
    <property type="match status" value="1"/>
</dbReference>
<keyword evidence="8" id="KW-0238">DNA-binding</keyword>
<feature type="non-terminal residue" evidence="14">
    <location>
        <position position="1"/>
    </location>
</feature>
<evidence type="ECO:0000256" key="2">
    <source>
        <dbReference type="ARBA" id="ARBA00006991"/>
    </source>
</evidence>
<evidence type="ECO:0000256" key="5">
    <source>
        <dbReference type="ARBA" id="ARBA00022771"/>
    </source>
</evidence>
<evidence type="ECO:0000313" key="15">
    <source>
        <dbReference type="Proteomes" id="UP000747542"/>
    </source>
</evidence>
<feature type="domain" description="C2H2-type" evidence="13">
    <location>
        <begin position="154"/>
        <end position="182"/>
    </location>
</feature>
<evidence type="ECO:0000256" key="11">
    <source>
        <dbReference type="PROSITE-ProRule" id="PRU00042"/>
    </source>
</evidence>
<feature type="compositionally biased region" description="Polar residues" evidence="12">
    <location>
        <begin position="8"/>
        <end position="17"/>
    </location>
</feature>
<dbReference type="PROSITE" id="PS50157">
    <property type="entry name" value="ZINC_FINGER_C2H2_2"/>
    <property type="match status" value="3"/>
</dbReference>
<dbReference type="FunFam" id="3.30.160.60:FF:000075">
    <property type="entry name" value="Putative zinc finger protein 536"/>
    <property type="match status" value="1"/>
</dbReference>
<comment type="caution">
    <text evidence="14">The sequence shown here is derived from an EMBL/GenBank/DDBJ whole genome shotgun (WGS) entry which is preliminary data.</text>
</comment>
<feature type="domain" description="C2H2-type" evidence="13">
    <location>
        <begin position="126"/>
        <end position="153"/>
    </location>
</feature>
<evidence type="ECO:0000256" key="3">
    <source>
        <dbReference type="ARBA" id="ARBA00022723"/>
    </source>
</evidence>
<accession>A0A8J5JKH1</accession>
<dbReference type="InterPro" id="IPR013087">
    <property type="entry name" value="Znf_C2H2_type"/>
</dbReference>
<keyword evidence="3" id="KW-0479">Metal-binding</keyword>
<name>A0A8J5JKH1_HOMAM</name>
<keyword evidence="7" id="KW-0805">Transcription regulation</keyword>
<dbReference type="PROSITE" id="PS00028">
    <property type="entry name" value="ZINC_FINGER_C2H2_1"/>
    <property type="match status" value="2"/>
</dbReference>